<feature type="domain" description="UBZ4-type" evidence="7">
    <location>
        <begin position="96"/>
        <end position="121"/>
    </location>
</feature>
<protein>
    <recommendedName>
        <fullName evidence="7">UBZ4-type domain-containing protein</fullName>
    </recommendedName>
</protein>
<evidence type="ECO:0000256" key="1">
    <source>
        <dbReference type="ARBA" id="ARBA00022723"/>
    </source>
</evidence>
<keyword evidence="1" id="KW-0479">Metal-binding</keyword>
<feature type="region of interest" description="Disordered" evidence="6">
    <location>
        <begin position="199"/>
        <end position="218"/>
    </location>
</feature>
<keyword evidence="5" id="KW-0234">DNA repair</keyword>
<dbReference type="GO" id="GO:0008270">
    <property type="term" value="F:zinc ion binding"/>
    <property type="evidence" value="ECO:0007669"/>
    <property type="project" value="UniProtKB-KW"/>
</dbReference>
<dbReference type="AlphaFoldDB" id="A0AAN9PNX1"/>
<dbReference type="GO" id="GO:0006281">
    <property type="term" value="P:DNA repair"/>
    <property type="evidence" value="ECO:0007669"/>
    <property type="project" value="UniProtKB-KW"/>
</dbReference>
<evidence type="ECO:0000256" key="3">
    <source>
        <dbReference type="ARBA" id="ARBA00022771"/>
    </source>
</evidence>
<dbReference type="GO" id="GO:0003677">
    <property type="term" value="F:DNA binding"/>
    <property type="evidence" value="ECO:0007669"/>
    <property type="project" value="InterPro"/>
</dbReference>
<keyword evidence="3" id="KW-0863">Zinc-finger</keyword>
<keyword evidence="2" id="KW-0227">DNA damage</keyword>
<gene>
    <name evidence="8" type="ORF">VNO77_42930</name>
</gene>
<keyword evidence="4" id="KW-0862">Zinc</keyword>
<evidence type="ECO:0000256" key="2">
    <source>
        <dbReference type="ARBA" id="ARBA00022763"/>
    </source>
</evidence>
<comment type="caution">
    <text evidence="8">The sequence shown here is derived from an EMBL/GenBank/DDBJ whole genome shotgun (WGS) entry which is preliminary data.</text>
</comment>
<evidence type="ECO:0000259" key="7">
    <source>
        <dbReference type="SMART" id="SM00734"/>
    </source>
</evidence>
<feature type="domain" description="UBZ4-type" evidence="7">
    <location>
        <begin position="221"/>
        <end position="246"/>
    </location>
</feature>
<proteinExistence type="predicted"/>
<feature type="compositionally biased region" description="Acidic residues" evidence="6">
    <location>
        <begin position="296"/>
        <end position="305"/>
    </location>
</feature>
<dbReference type="SMART" id="SM00734">
    <property type="entry name" value="ZnF_Rad18"/>
    <property type="match status" value="2"/>
</dbReference>
<evidence type="ECO:0000256" key="4">
    <source>
        <dbReference type="ARBA" id="ARBA00022833"/>
    </source>
</evidence>
<evidence type="ECO:0000313" key="8">
    <source>
        <dbReference type="EMBL" id="KAK7305031.1"/>
    </source>
</evidence>
<dbReference type="InterPro" id="IPR006642">
    <property type="entry name" value="Rad18_UBZ4"/>
</dbReference>
<accession>A0AAN9PNX1</accession>
<feature type="region of interest" description="Disordered" evidence="6">
    <location>
        <begin position="289"/>
        <end position="347"/>
    </location>
</feature>
<evidence type="ECO:0000256" key="5">
    <source>
        <dbReference type="ARBA" id="ARBA00023204"/>
    </source>
</evidence>
<dbReference type="EMBL" id="JAYMYQ010000011">
    <property type="protein sequence ID" value="KAK7305031.1"/>
    <property type="molecule type" value="Genomic_DNA"/>
</dbReference>
<feature type="region of interest" description="Disordered" evidence="6">
    <location>
        <begin position="30"/>
        <end position="88"/>
    </location>
</feature>
<keyword evidence="9" id="KW-1185">Reference proteome</keyword>
<reference evidence="8 9" key="1">
    <citation type="submission" date="2024-01" db="EMBL/GenBank/DDBJ databases">
        <title>The genomes of 5 underutilized Papilionoideae crops provide insights into root nodulation and disease resistanc.</title>
        <authorList>
            <person name="Jiang F."/>
        </authorList>
    </citation>
    <scope>NUCLEOTIDE SEQUENCE [LARGE SCALE GENOMIC DNA]</scope>
    <source>
        <strain evidence="8">LVBAO_FW01</strain>
        <tissue evidence="8">Leaves</tissue>
    </source>
</reference>
<sequence>MRSVDVFKCWPFATGDVSREEVESWLPPMTVPKSGWRSDELTGLRSNRADAGGVEQTDNLKKQAVSRNSDEGESANEDTSLAGVGASAEEEEEKMEMVCPVCRDFNAATLTAVNAHIDGCLAKVMKDERRQMRRLKSKAPKKRSIAEIFELKEDEEEEPPPEIDTVLKLWPFNVDEVSITVTKFRWLSRRLEALRSNGISRESAKSDEGNSNSAEEEEKLEMVCPVCRVFNAATVTAVNAHIDGCLAKAMKDERWPMRRLSFNPKPKAPKKRSIAEILTMAPQIDAAGNGEHVTEADEEDEENGEEFEKSGFSGATMKSKESTNKNATKRKKMKKFMKKKSKVEKHSVVPLNSENKKMKKKKRKKNMTNNELTAKKVCQFSLLLFQHNLDAEKAAGFARQHRIRD</sequence>
<dbReference type="PANTHER" id="PTHR36892">
    <property type="entry name" value="OS01G0201800 PROTEIN"/>
    <property type="match status" value="1"/>
</dbReference>
<name>A0AAN9PNX1_CANGL</name>
<dbReference type="Proteomes" id="UP001367508">
    <property type="component" value="Unassembled WGS sequence"/>
</dbReference>
<evidence type="ECO:0000313" key="9">
    <source>
        <dbReference type="Proteomes" id="UP001367508"/>
    </source>
</evidence>
<organism evidence="8 9">
    <name type="scientific">Canavalia gladiata</name>
    <name type="common">Sword bean</name>
    <name type="synonym">Dolichos gladiatus</name>
    <dbReference type="NCBI Taxonomy" id="3824"/>
    <lineage>
        <taxon>Eukaryota</taxon>
        <taxon>Viridiplantae</taxon>
        <taxon>Streptophyta</taxon>
        <taxon>Embryophyta</taxon>
        <taxon>Tracheophyta</taxon>
        <taxon>Spermatophyta</taxon>
        <taxon>Magnoliopsida</taxon>
        <taxon>eudicotyledons</taxon>
        <taxon>Gunneridae</taxon>
        <taxon>Pentapetalae</taxon>
        <taxon>rosids</taxon>
        <taxon>fabids</taxon>
        <taxon>Fabales</taxon>
        <taxon>Fabaceae</taxon>
        <taxon>Papilionoideae</taxon>
        <taxon>50 kb inversion clade</taxon>
        <taxon>NPAAA clade</taxon>
        <taxon>indigoferoid/millettioid clade</taxon>
        <taxon>Phaseoleae</taxon>
        <taxon>Canavalia</taxon>
    </lineage>
</organism>
<dbReference type="PANTHER" id="PTHR36892:SF1">
    <property type="entry name" value="OS05G0518200 PROTEIN"/>
    <property type="match status" value="1"/>
</dbReference>
<feature type="compositionally biased region" description="Basic residues" evidence="6">
    <location>
        <begin position="327"/>
        <end position="343"/>
    </location>
</feature>
<evidence type="ECO:0000256" key="6">
    <source>
        <dbReference type="SAM" id="MobiDB-lite"/>
    </source>
</evidence>